<dbReference type="Gene3D" id="3.40.1350.10">
    <property type="match status" value="1"/>
</dbReference>
<dbReference type="AlphaFoldDB" id="A0A3D0KDP9"/>
<comment type="caution">
    <text evidence="3">The sequence shown here is derived from an EMBL/GenBank/DDBJ whole genome shotgun (WGS) entry which is preliminary data.</text>
</comment>
<comment type="similarity">
    <text evidence="1 2">Belongs to the UPF0102 family.</text>
</comment>
<dbReference type="SUPFAM" id="SSF52980">
    <property type="entry name" value="Restriction endonuclease-like"/>
    <property type="match status" value="1"/>
</dbReference>
<dbReference type="EMBL" id="DOTR01000032">
    <property type="protein sequence ID" value="HCA01636.1"/>
    <property type="molecule type" value="Genomic_DNA"/>
</dbReference>
<dbReference type="HAMAP" id="MF_00048">
    <property type="entry name" value="UPF0102"/>
    <property type="match status" value="1"/>
</dbReference>
<dbReference type="InterPro" id="IPR003509">
    <property type="entry name" value="UPF0102_YraN-like"/>
</dbReference>
<gene>
    <name evidence="3" type="ORF">DEO68_05510</name>
</gene>
<dbReference type="InterPro" id="IPR011335">
    <property type="entry name" value="Restrct_endonuc-II-like"/>
</dbReference>
<sequence length="129" mass="14590">MTNSYQNPNTPQTARTRGAAIEQLAAQWLQQHGLTLVTSNHHVKGGELDLVMKDQDILVFIEVKHRTTTRYGHPLETVTAQKRHRLIRAAKLYIARHAVSSPCRFDILAITGTPPALEFQWEKAAFDAY</sequence>
<dbReference type="NCBIfam" id="TIGR00252">
    <property type="entry name" value="YraN family protein"/>
    <property type="match status" value="1"/>
</dbReference>
<accession>A0A3D0KDP9</accession>
<evidence type="ECO:0000256" key="1">
    <source>
        <dbReference type="ARBA" id="ARBA00006738"/>
    </source>
</evidence>
<proteinExistence type="inferred from homology"/>
<dbReference type="PANTHER" id="PTHR34039">
    <property type="entry name" value="UPF0102 PROTEIN YRAN"/>
    <property type="match status" value="1"/>
</dbReference>
<dbReference type="PANTHER" id="PTHR34039:SF1">
    <property type="entry name" value="UPF0102 PROTEIN YRAN"/>
    <property type="match status" value="1"/>
</dbReference>
<dbReference type="GO" id="GO:0003676">
    <property type="term" value="F:nucleic acid binding"/>
    <property type="evidence" value="ECO:0007669"/>
    <property type="project" value="InterPro"/>
</dbReference>
<dbReference type="NCBIfam" id="NF009150">
    <property type="entry name" value="PRK12497.1-3"/>
    <property type="match status" value="1"/>
</dbReference>
<evidence type="ECO:0000256" key="2">
    <source>
        <dbReference type="HAMAP-Rule" id="MF_00048"/>
    </source>
</evidence>
<reference evidence="3" key="1">
    <citation type="journal article" date="2018" name="Nat. Biotechnol.">
        <title>A standardized bacterial taxonomy based on genome phylogeny substantially revises the tree of life.</title>
        <authorList>
            <person name="Parks D.H."/>
            <person name="Chuvochina M."/>
            <person name="Waite D.W."/>
            <person name="Rinke C."/>
            <person name="Skarshewski A."/>
            <person name="Chaumeil P.A."/>
            <person name="Hugenholtz P."/>
        </authorList>
    </citation>
    <scope>NUCLEOTIDE SEQUENCE [LARGE SCALE GENOMIC DNA]</scope>
    <source>
        <strain evidence="3">UBA11284</strain>
    </source>
</reference>
<evidence type="ECO:0000313" key="3">
    <source>
        <dbReference type="EMBL" id="HCA01636.1"/>
    </source>
</evidence>
<organism evidence="3">
    <name type="scientific">Halomonas campaniensis</name>
    <dbReference type="NCBI Taxonomy" id="213554"/>
    <lineage>
        <taxon>Bacteria</taxon>
        <taxon>Pseudomonadati</taxon>
        <taxon>Pseudomonadota</taxon>
        <taxon>Gammaproteobacteria</taxon>
        <taxon>Oceanospirillales</taxon>
        <taxon>Halomonadaceae</taxon>
        <taxon>Halomonas</taxon>
    </lineage>
</organism>
<dbReference type="InterPro" id="IPR011856">
    <property type="entry name" value="tRNA_endonuc-like_dom_sf"/>
</dbReference>
<protein>
    <recommendedName>
        <fullName evidence="2">UPF0102 protein DEO68_05510</fullName>
    </recommendedName>
</protein>
<dbReference type="CDD" id="cd20736">
    <property type="entry name" value="PoNe_Nuclease"/>
    <property type="match status" value="1"/>
</dbReference>
<name>A0A3D0KDP9_9GAMM</name>
<dbReference type="Pfam" id="PF02021">
    <property type="entry name" value="UPF0102"/>
    <property type="match status" value="1"/>
</dbReference>